<keyword evidence="1" id="KW-1133">Transmembrane helix</keyword>
<keyword evidence="1" id="KW-0812">Transmembrane</keyword>
<organism evidence="3 4">
    <name type="scientific">Cryptococcus depauperatus CBS 7841</name>
    <dbReference type="NCBI Taxonomy" id="1295531"/>
    <lineage>
        <taxon>Eukaryota</taxon>
        <taxon>Fungi</taxon>
        <taxon>Dikarya</taxon>
        <taxon>Basidiomycota</taxon>
        <taxon>Agaricomycotina</taxon>
        <taxon>Tremellomycetes</taxon>
        <taxon>Tremellales</taxon>
        <taxon>Cryptococcaceae</taxon>
        <taxon>Cryptococcus</taxon>
    </lineage>
</organism>
<gene>
    <name evidence="3" type="ORF">L203_101630</name>
</gene>
<evidence type="ECO:0000256" key="2">
    <source>
        <dbReference type="SAM" id="SignalP"/>
    </source>
</evidence>
<sequence length="267" mass="28769">MLSLSFLLFPSSLLLPTTLAFYGSAPLLVFGNDQSIAFQNTASNMAASSVTDAELMYPKISDLGCDWDAAVVVHVDNLHNSRLSDHSVPRDAHVYIPYLTRSNKRSLDSAVEDWAATCSAKIVDALDQIDGKSLVKLDLEEGSYVPHISSLPPSSVLLITGTHTSHKRQRGPERPFPSITSHISAQKSATTIPTSRPKHNSTIPAGGPLFDRVQILTTPIITSLLISFGIFIPLAAFGVSALAGIQVPPRMLEIGKGMIVGKERKDQ</sequence>
<feature type="transmembrane region" description="Helical" evidence="1">
    <location>
        <begin position="220"/>
        <end position="245"/>
    </location>
</feature>
<keyword evidence="2" id="KW-0732">Signal</keyword>
<dbReference type="KEGG" id="cdep:91085843"/>
<dbReference type="Proteomes" id="UP000094043">
    <property type="component" value="Chromosome 2"/>
</dbReference>
<dbReference type="EMBL" id="CP143785">
    <property type="protein sequence ID" value="WVN86466.1"/>
    <property type="molecule type" value="Genomic_DNA"/>
</dbReference>
<evidence type="ECO:0008006" key="5">
    <source>
        <dbReference type="Google" id="ProtNLM"/>
    </source>
</evidence>
<name>A0AAJ8JQA0_9TREE</name>
<dbReference type="RefSeq" id="XP_066067166.1">
    <property type="nucleotide sequence ID" value="XM_066211069.1"/>
</dbReference>
<evidence type="ECO:0000256" key="1">
    <source>
        <dbReference type="SAM" id="Phobius"/>
    </source>
</evidence>
<feature type="chain" id="PRO_5042616841" description="Protein BIG1" evidence="2">
    <location>
        <begin position="21"/>
        <end position="267"/>
    </location>
</feature>
<keyword evidence="4" id="KW-1185">Reference proteome</keyword>
<keyword evidence="1" id="KW-0472">Membrane</keyword>
<evidence type="ECO:0000313" key="4">
    <source>
        <dbReference type="Proteomes" id="UP000094043"/>
    </source>
</evidence>
<dbReference type="AlphaFoldDB" id="A0AAJ8JQA0"/>
<proteinExistence type="predicted"/>
<protein>
    <recommendedName>
        <fullName evidence="5">Protein BIG1</fullName>
    </recommendedName>
</protein>
<dbReference type="GeneID" id="91085843"/>
<accession>A0AAJ8JQA0</accession>
<evidence type="ECO:0000313" key="3">
    <source>
        <dbReference type="EMBL" id="WVN86466.1"/>
    </source>
</evidence>
<reference evidence="3" key="1">
    <citation type="submission" date="2016-06" db="EMBL/GenBank/DDBJ databases">
        <authorList>
            <person name="Cuomo C."/>
            <person name="Litvintseva A."/>
            <person name="Heitman J."/>
            <person name="Chen Y."/>
            <person name="Sun S."/>
            <person name="Springer D."/>
            <person name="Dromer F."/>
            <person name="Young S."/>
            <person name="Zeng Q."/>
            <person name="Chapman S."/>
            <person name="Gujja S."/>
            <person name="Saif S."/>
            <person name="Birren B."/>
        </authorList>
    </citation>
    <scope>NUCLEOTIDE SEQUENCE</scope>
    <source>
        <strain evidence="3">CBS 7841</strain>
    </source>
</reference>
<feature type="signal peptide" evidence="2">
    <location>
        <begin position="1"/>
        <end position="20"/>
    </location>
</feature>
<reference evidence="3" key="2">
    <citation type="journal article" date="2022" name="Elife">
        <title>Obligate sexual reproduction of a homothallic fungus closely related to the Cryptococcus pathogenic species complex.</title>
        <authorList>
            <person name="Passer A.R."/>
            <person name="Clancey S.A."/>
            <person name="Shea T."/>
            <person name="David-Palma M."/>
            <person name="Averette A.F."/>
            <person name="Boekhout T."/>
            <person name="Porcel B.M."/>
            <person name="Nowrousian M."/>
            <person name="Cuomo C.A."/>
            <person name="Sun S."/>
            <person name="Heitman J."/>
            <person name="Coelho M.A."/>
        </authorList>
    </citation>
    <scope>NUCLEOTIDE SEQUENCE</scope>
    <source>
        <strain evidence="3">CBS 7841</strain>
    </source>
</reference>
<reference evidence="3" key="3">
    <citation type="submission" date="2024-01" db="EMBL/GenBank/DDBJ databases">
        <authorList>
            <person name="Coelho M.A."/>
            <person name="David-Palma M."/>
            <person name="Shea T."/>
            <person name="Sun S."/>
            <person name="Cuomo C.A."/>
            <person name="Heitman J."/>
        </authorList>
    </citation>
    <scope>NUCLEOTIDE SEQUENCE</scope>
    <source>
        <strain evidence="3">CBS 7841</strain>
    </source>
</reference>